<dbReference type="AlphaFoldDB" id="A0A446ZN21"/>
<evidence type="ECO:0000313" key="1">
    <source>
        <dbReference type="EMBL" id="VAX45929.1"/>
    </source>
</evidence>
<reference evidence="1 2" key="1">
    <citation type="submission" date="2018-08" db="EMBL/GenBank/DDBJ databases">
        <authorList>
            <person name="Gonzaga-Molto A."/>
        </authorList>
    </citation>
    <scope>NUCLEOTIDE SEQUENCE [LARGE SCALE GENOMIC DNA]</scope>
    <source>
        <strain evidence="1">Acinetobacter calcoaceticus str. 2117</strain>
    </source>
</reference>
<gene>
    <name evidence="1" type="ORF">AC2117_03146</name>
</gene>
<accession>A0A446ZN21</accession>
<protein>
    <submittedName>
        <fullName evidence="1">Uncharacterized protein</fullName>
    </submittedName>
</protein>
<dbReference type="Proteomes" id="UP000294355">
    <property type="component" value="Chromosome"/>
</dbReference>
<evidence type="ECO:0000313" key="2">
    <source>
        <dbReference type="Proteomes" id="UP000294355"/>
    </source>
</evidence>
<name>A0A446ZN21_ACICA</name>
<proteinExistence type="predicted"/>
<organism evidence="1 2">
    <name type="scientific">Acinetobacter calcoaceticus</name>
    <dbReference type="NCBI Taxonomy" id="471"/>
    <lineage>
        <taxon>Bacteria</taxon>
        <taxon>Pseudomonadati</taxon>
        <taxon>Pseudomonadota</taxon>
        <taxon>Gammaproteobacteria</taxon>
        <taxon>Moraxellales</taxon>
        <taxon>Moraxellaceae</taxon>
        <taxon>Acinetobacter</taxon>
        <taxon>Acinetobacter calcoaceticus/baumannii complex</taxon>
    </lineage>
</organism>
<dbReference type="EMBL" id="LS999521">
    <property type="protein sequence ID" value="VAX45929.1"/>
    <property type="molecule type" value="Genomic_DNA"/>
</dbReference>
<sequence length="88" mass="10299">MYITCILNTRFKEASGYLVQTKQIDEKNKVVGFYQEVLDRMSNQGFANAIFEMDLEDEELFEDRSESDVMQNFDNQREAIKNLKSAIC</sequence>